<dbReference type="EMBL" id="LGUG01000012">
    <property type="protein sequence ID" value="KON90469.1"/>
    <property type="molecule type" value="Genomic_DNA"/>
</dbReference>
<dbReference type="EMBL" id="FNED01000028">
    <property type="protein sequence ID" value="SDJ79223.1"/>
    <property type="molecule type" value="Genomic_DNA"/>
</dbReference>
<evidence type="ECO:0000313" key="4">
    <source>
        <dbReference type="Proteomes" id="UP000182836"/>
    </source>
</evidence>
<keyword evidence="3" id="KW-1185">Reference proteome</keyword>
<proteinExistence type="predicted"/>
<gene>
    <name evidence="1" type="ORF">AF333_28690</name>
    <name evidence="2" type="ORF">SAMN04487909_12898</name>
</gene>
<organism evidence="1 3">
    <name type="scientific">Aneurinibacillus migulanus</name>
    <name type="common">Bacillus migulanus</name>
    <dbReference type="NCBI Taxonomy" id="47500"/>
    <lineage>
        <taxon>Bacteria</taxon>
        <taxon>Bacillati</taxon>
        <taxon>Bacillota</taxon>
        <taxon>Bacilli</taxon>
        <taxon>Bacillales</taxon>
        <taxon>Paenibacillaceae</taxon>
        <taxon>Aneurinibacillus group</taxon>
        <taxon>Aneurinibacillus</taxon>
    </lineage>
</organism>
<dbReference type="Proteomes" id="UP000037269">
    <property type="component" value="Unassembled WGS sequence"/>
</dbReference>
<dbReference type="RefSeq" id="WP_043063281.1">
    <property type="nucleotide sequence ID" value="NZ_BJOA01000092.1"/>
</dbReference>
<name>A0A0D1Y1B5_ANEMI</name>
<protein>
    <submittedName>
        <fullName evidence="1">Uncharacterized protein</fullName>
    </submittedName>
</protein>
<dbReference type="GeneID" id="42309111"/>
<dbReference type="PATRIC" id="fig|47500.8.peg.5246"/>
<evidence type="ECO:0000313" key="1">
    <source>
        <dbReference type="EMBL" id="KON90469.1"/>
    </source>
</evidence>
<evidence type="ECO:0000313" key="3">
    <source>
        <dbReference type="Proteomes" id="UP000037269"/>
    </source>
</evidence>
<accession>A0A0D1Y1B5</accession>
<reference evidence="1 3" key="1">
    <citation type="submission" date="2015-07" db="EMBL/GenBank/DDBJ databases">
        <title>Fjat-14205 dsm 2895.</title>
        <authorList>
            <person name="Liu B."/>
            <person name="Wang J."/>
            <person name="Zhu Y."/>
            <person name="Liu G."/>
            <person name="Chen Q."/>
            <person name="Chen Z."/>
            <person name="Lan J."/>
            <person name="Che J."/>
            <person name="Ge C."/>
            <person name="Shi H."/>
            <person name="Pan Z."/>
            <person name="Liu X."/>
        </authorList>
    </citation>
    <scope>NUCLEOTIDE SEQUENCE [LARGE SCALE GENOMIC DNA]</scope>
    <source>
        <strain evidence="1 3">DSM 2895</strain>
    </source>
</reference>
<dbReference type="STRING" id="47500.AF333_28690"/>
<evidence type="ECO:0000313" key="2">
    <source>
        <dbReference type="EMBL" id="SDJ79223.1"/>
    </source>
</evidence>
<dbReference type="AlphaFoldDB" id="A0A0D1Y1B5"/>
<reference evidence="2 4" key="2">
    <citation type="submission" date="2016-10" db="EMBL/GenBank/DDBJ databases">
        <authorList>
            <person name="de Groot N.N."/>
        </authorList>
    </citation>
    <scope>NUCLEOTIDE SEQUENCE [LARGE SCALE GENOMIC DNA]</scope>
    <source>
        <strain evidence="2 4">DSM 2895</strain>
    </source>
</reference>
<dbReference type="Proteomes" id="UP000182836">
    <property type="component" value="Unassembled WGS sequence"/>
</dbReference>
<sequence>MSLKDILIMQVPTGALKEIIKREGFDAKLNSTEDMADAVSSASPTIGWELADQFQFAGATAVNIHVMMSGIPPEWHDIEYFKDYLIQKYTGSLFGKGIRPKLTNEPKLIKARQLNGKIILAFSYLGTPKRYLDDYQIVVRSPQLLEYVVVHFSPFSVEIRASQTQNESFKQSVLKIMDIKEEVVWDKVTKLTDQQANELARRLKARLRAAKHKMTEGVYATKEVTAHTRVEDLESTEEYKKEFGDQPMKKKTLIFPYEYSFGFKDEISYVITDEGLWFRSNVGEEVIMYVLNHILDIKYNQNNESEEILDEEETGEQQLAIELEQEEITEQVSLE</sequence>
<dbReference type="OrthoDB" id="2677650at2"/>